<comment type="caution">
    <text evidence="2">The sequence shown here is derived from an EMBL/GenBank/DDBJ whole genome shotgun (WGS) entry which is preliminary data.</text>
</comment>
<dbReference type="Proteomes" id="UP000756921">
    <property type="component" value="Unassembled WGS sequence"/>
</dbReference>
<dbReference type="AlphaFoldDB" id="A0A9P6KUK0"/>
<evidence type="ECO:0000313" key="2">
    <source>
        <dbReference type="EMBL" id="KAF9738879.1"/>
    </source>
</evidence>
<name>A0A9P6KUK0_9PLEO</name>
<sequence>MCLHPHALYRSCGHIEPTGPVERCYDESTDPHHLTTECLYYQAGLRFRVEGFCPSCGDERDDVGNEIAGIGLGRPGEEKGGQSEEDGEGTRTT</sequence>
<keyword evidence="3" id="KW-1185">Reference proteome</keyword>
<evidence type="ECO:0000256" key="1">
    <source>
        <dbReference type="SAM" id="MobiDB-lite"/>
    </source>
</evidence>
<evidence type="ECO:0000313" key="3">
    <source>
        <dbReference type="Proteomes" id="UP000756921"/>
    </source>
</evidence>
<protein>
    <submittedName>
        <fullName evidence="2">Uncharacterized protein</fullName>
    </submittedName>
</protein>
<accession>A0A9P6KUK0</accession>
<reference evidence="2" key="1">
    <citation type="journal article" date="2020" name="Mol. Plant Microbe Interact.">
        <title>Genome Sequence of the Biocontrol Agent Coniothyrium minitans strain Conio (IMI 134523).</title>
        <authorList>
            <person name="Patel D."/>
            <person name="Shittu T.A."/>
            <person name="Baroncelli R."/>
            <person name="Muthumeenakshi S."/>
            <person name="Osborne T.H."/>
            <person name="Janganan T.K."/>
            <person name="Sreenivasaprasad S."/>
        </authorList>
    </citation>
    <scope>NUCLEOTIDE SEQUENCE</scope>
    <source>
        <strain evidence="2">Conio</strain>
    </source>
</reference>
<proteinExistence type="predicted"/>
<dbReference type="EMBL" id="WJXW01000003">
    <property type="protein sequence ID" value="KAF9738879.1"/>
    <property type="molecule type" value="Genomic_DNA"/>
</dbReference>
<feature type="region of interest" description="Disordered" evidence="1">
    <location>
        <begin position="64"/>
        <end position="93"/>
    </location>
</feature>
<organism evidence="2 3">
    <name type="scientific">Paraphaeosphaeria minitans</name>
    <dbReference type="NCBI Taxonomy" id="565426"/>
    <lineage>
        <taxon>Eukaryota</taxon>
        <taxon>Fungi</taxon>
        <taxon>Dikarya</taxon>
        <taxon>Ascomycota</taxon>
        <taxon>Pezizomycotina</taxon>
        <taxon>Dothideomycetes</taxon>
        <taxon>Pleosporomycetidae</taxon>
        <taxon>Pleosporales</taxon>
        <taxon>Massarineae</taxon>
        <taxon>Didymosphaeriaceae</taxon>
        <taxon>Paraphaeosphaeria</taxon>
    </lineage>
</organism>
<gene>
    <name evidence="2" type="ORF">PMIN01_04162</name>
</gene>